<dbReference type="SUPFAM" id="SSF141072">
    <property type="entry name" value="CalX-like"/>
    <property type="match status" value="1"/>
</dbReference>
<dbReference type="AlphaFoldDB" id="A0A1C7H1L0"/>
<evidence type="ECO:0000313" key="2">
    <source>
        <dbReference type="EMBL" id="ANU58788.1"/>
    </source>
</evidence>
<dbReference type="EMBL" id="CP015401">
    <property type="protein sequence ID" value="ANU58788.1"/>
    <property type="molecule type" value="Genomic_DNA"/>
</dbReference>
<proteinExistence type="predicted"/>
<dbReference type="GO" id="GO:0007154">
    <property type="term" value="P:cell communication"/>
    <property type="evidence" value="ECO:0007669"/>
    <property type="project" value="InterPro"/>
</dbReference>
<dbReference type="InterPro" id="IPR032283">
    <property type="entry name" value="DUF4984"/>
</dbReference>
<dbReference type="GO" id="GO:0016020">
    <property type="term" value="C:membrane"/>
    <property type="evidence" value="ECO:0007669"/>
    <property type="project" value="InterPro"/>
</dbReference>
<dbReference type="Gene3D" id="2.60.40.2030">
    <property type="match status" value="1"/>
</dbReference>
<dbReference type="InterPro" id="IPR038081">
    <property type="entry name" value="CalX-like_sf"/>
</dbReference>
<gene>
    <name evidence="2" type="ORF">A4V03_15465</name>
</gene>
<protein>
    <submittedName>
        <fullName evidence="2">DUF4984 domain-containing protein</fullName>
    </submittedName>
</protein>
<dbReference type="KEGG" id="bcae:A4V03_15465"/>
<keyword evidence="3" id="KW-1185">Reference proteome</keyword>
<evidence type="ECO:0000313" key="3">
    <source>
        <dbReference type="Proteomes" id="UP000092631"/>
    </source>
</evidence>
<sequence length="300" mass="33732">MKKLIIGCMAGIAAIISFVGCEQDKALYSGPNYLMFSDTIYQYAVQETNEIFEIPVSATKAVDYDRNLAVEIIDKESNAVEGKHYRLLSNTVTIKAGEMAANVKVQGIYENIEITDSLGFALHLIIPESEQWDLYTTKAKVVMQKSCPFDIHNFTGYCRVTSTFLSSDYMQNVGIRLITSDVVEGEENTIVLHGLYFDGYDTKIKFDRKDILRPLIDMDKHVCGLTSEPFGTIHGDGNLRLSQSANYTSYYSSCQDFIFQYVTLSVDNKDGSEYGVVGTYINLIEWISEAEAEKLKEQGY</sequence>
<accession>A0A1C7H1L0</accession>
<dbReference type="Pfam" id="PF16372">
    <property type="entry name" value="DUF4984"/>
    <property type="match status" value="1"/>
</dbReference>
<name>A0A1C7H1L0_9BACE</name>
<feature type="domain" description="DUF4984" evidence="1">
    <location>
        <begin position="134"/>
        <end position="298"/>
    </location>
</feature>
<dbReference type="GeneID" id="82188541"/>
<dbReference type="PROSITE" id="PS51257">
    <property type="entry name" value="PROKAR_LIPOPROTEIN"/>
    <property type="match status" value="1"/>
</dbReference>
<dbReference type="Proteomes" id="UP000092631">
    <property type="component" value="Chromosome"/>
</dbReference>
<evidence type="ECO:0000259" key="1">
    <source>
        <dbReference type="Pfam" id="PF16372"/>
    </source>
</evidence>
<reference evidence="3" key="1">
    <citation type="submission" date="2016-04" db="EMBL/GenBank/DDBJ databases">
        <title>Complete Genome Sequences of Twelve Strains of a Stable Defined Moderately Diverse Mouse Microbiota 2 (sDMDMm2).</title>
        <authorList>
            <person name="Uchimura Y."/>
            <person name="Wyss M."/>
            <person name="Brugiroux S."/>
            <person name="Limenitakis J.P."/>
            <person name="Stecher B."/>
            <person name="McCoy K.D."/>
            <person name="Macpherson A.J."/>
        </authorList>
    </citation>
    <scope>NUCLEOTIDE SEQUENCE [LARGE SCALE GENOMIC DNA]</scope>
    <source>
        <strain evidence="3">I48</strain>
    </source>
</reference>
<organism evidence="2 3">
    <name type="scientific">Bacteroides caecimuris</name>
    <dbReference type="NCBI Taxonomy" id="1796613"/>
    <lineage>
        <taxon>Bacteria</taxon>
        <taxon>Pseudomonadati</taxon>
        <taxon>Bacteroidota</taxon>
        <taxon>Bacteroidia</taxon>
        <taxon>Bacteroidales</taxon>
        <taxon>Bacteroidaceae</taxon>
        <taxon>Bacteroides</taxon>
    </lineage>
</organism>
<dbReference type="OrthoDB" id="1000908at2"/>
<dbReference type="RefSeq" id="WP_065539578.1">
    <property type="nucleotide sequence ID" value="NZ_CARILY010000083.1"/>
</dbReference>